<dbReference type="EMBL" id="LHYE01000023">
    <property type="protein sequence ID" value="KXB06943.1"/>
    <property type="molecule type" value="Genomic_DNA"/>
</dbReference>
<protein>
    <submittedName>
        <fullName evidence="1">Uncharacterized protein</fullName>
    </submittedName>
</protein>
<proteinExistence type="predicted"/>
<evidence type="ECO:0000313" key="2">
    <source>
        <dbReference type="Proteomes" id="UP000070263"/>
    </source>
</evidence>
<comment type="caution">
    <text evidence="1">The sequence shown here is derived from an EMBL/GenBank/DDBJ whole genome shotgun (WGS) entry which is preliminary data.</text>
</comment>
<reference evidence="1 2" key="1">
    <citation type="journal article" date="2016" name="Sci. Rep.">
        <title>Metabolic traits of an uncultured archaeal lineage -MSBL1- from brine pools of the Red Sea.</title>
        <authorList>
            <person name="Mwirichia R."/>
            <person name="Alam I."/>
            <person name="Rashid M."/>
            <person name="Vinu M."/>
            <person name="Ba-Alawi W."/>
            <person name="Anthony Kamau A."/>
            <person name="Kamanda Ngugi D."/>
            <person name="Goker M."/>
            <person name="Klenk H.P."/>
            <person name="Bajic V."/>
            <person name="Stingl U."/>
        </authorList>
    </citation>
    <scope>NUCLEOTIDE SEQUENCE [LARGE SCALE GENOMIC DNA]</scope>
    <source>
        <strain evidence="1">SCGC-AAA382A20</strain>
    </source>
</reference>
<keyword evidence="2" id="KW-1185">Reference proteome</keyword>
<organism evidence="1 2">
    <name type="scientific">candidate division MSBL1 archaeon SCGC-AAA382A20</name>
    <dbReference type="NCBI Taxonomy" id="1698280"/>
    <lineage>
        <taxon>Archaea</taxon>
        <taxon>Methanobacteriati</taxon>
        <taxon>Methanobacteriota</taxon>
        <taxon>candidate division MSBL1</taxon>
    </lineage>
</organism>
<name>A0A133VKJ1_9EURY</name>
<evidence type="ECO:0000313" key="1">
    <source>
        <dbReference type="EMBL" id="KXB06943.1"/>
    </source>
</evidence>
<dbReference type="AlphaFoldDB" id="A0A133VKJ1"/>
<gene>
    <name evidence="1" type="ORF">AKJ51_02475</name>
</gene>
<sequence length="62" mass="6702">MIALIIGITAASVGVGLLALSKDQKDNYVEMEEVGSPYSIIIYRETVGSSSKDENERIIELA</sequence>
<dbReference type="PATRIC" id="fig|1698280.3.peg.401"/>
<dbReference type="Proteomes" id="UP000070263">
    <property type="component" value="Unassembled WGS sequence"/>
</dbReference>
<accession>A0A133VKJ1</accession>